<comment type="caution">
    <text evidence="3">The sequence shown here is derived from an EMBL/GenBank/DDBJ whole genome shotgun (WGS) entry which is preliminary data.</text>
</comment>
<evidence type="ECO:0000256" key="1">
    <source>
        <dbReference type="SAM" id="MobiDB-lite"/>
    </source>
</evidence>
<reference evidence="3" key="1">
    <citation type="submission" date="2022-10" db="EMBL/GenBank/DDBJ databases">
        <title>Determination and structural analysis of whole genome sequence of Sarocladium strictum F4-1.</title>
        <authorList>
            <person name="Hu L."/>
            <person name="Jiang Y."/>
        </authorList>
    </citation>
    <scope>NUCLEOTIDE SEQUENCE</scope>
    <source>
        <strain evidence="3">F4-1</strain>
    </source>
</reference>
<dbReference type="EMBL" id="JAPDFR010000003">
    <property type="protein sequence ID" value="KAK0387897.1"/>
    <property type="molecule type" value="Genomic_DNA"/>
</dbReference>
<evidence type="ECO:0008006" key="5">
    <source>
        <dbReference type="Google" id="ProtNLM"/>
    </source>
</evidence>
<keyword evidence="2" id="KW-0472">Membrane</keyword>
<feature type="transmembrane region" description="Helical" evidence="2">
    <location>
        <begin position="295"/>
        <end position="317"/>
    </location>
</feature>
<feature type="transmembrane region" description="Helical" evidence="2">
    <location>
        <begin position="587"/>
        <end position="609"/>
    </location>
</feature>
<keyword evidence="2" id="KW-1133">Transmembrane helix</keyword>
<feature type="region of interest" description="Disordered" evidence="1">
    <location>
        <begin position="1"/>
        <end position="87"/>
    </location>
</feature>
<dbReference type="Proteomes" id="UP001175261">
    <property type="component" value="Unassembled WGS sequence"/>
</dbReference>
<dbReference type="InterPro" id="IPR021840">
    <property type="entry name" value="DUF3433"/>
</dbReference>
<feature type="transmembrane region" description="Helical" evidence="2">
    <location>
        <begin position="404"/>
        <end position="428"/>
    </location>
</feature>
<dbReference type="Pfam" id="PF11915">
    <property type="entry name" value="DUF3433"/>
    <property type="match status" value="1"/>
</dbReference>
<gene>
    <name evidence="3" type="ORF">NLU13_4142</name>
</gene>
<feature type="transmembrane region" description="Helical" evidence="2">
    <location>
        <begin position="705"/>
        <end position="730"/>
    </location>
</feature>
<dbReference type="PANTHER" id="PTHR37544">
    <property type="entry name" value="SPRAY-RELATED"/>
    <property type="match status" value="1"/>
</dbReference>
<name>A0AA39GKV8_SARSR</name>
<feature type="transmembrane region" description="Helical" evidence="2">
    <location>
        <begin position="440"/>
        <end position="463"/>
    </location>
</feature>
<feature type="transmembrane region" description="Helical" evidence="2">
    <location>
        <begin position="742"/>
        <end position="763"/>
    </location>
</feature>
<organism evidence="3 4">
    <name type="scientific">Sarocladium strictum</name>
    <name type="common">Black bundle disease fungus</name>
    <name type="synonym">Acremonium strictum</name>
    <dbReference type="NCBI Taxonomy" id="5046"/>
    <lineage>
        <taxon>Eukaryota</taxon>
        <taxon>Fungi</taxon>
        <taxon>Dikarya</taxon>
        <taxon>Ascomycota</taxon>
        <taxon>Pezizomycotina</taxon>
        <taxon>Sordariomycetes</taxon>
        <taxon>Hypocreomycetidae</taxon>
        <taxon>Hypocreales</taxon>
        <taxon>Sarocladiaceae</taxon>
        <taxon>Sarocladium</taxon>
    </lineage>
</organism>
<evidence type="ECO:0000313" key="4">
    <source>
        <dbReference type="Proteomes" id="UP001175261"/>
    </source>
</evidence>
<evidence type="ECO:0000256" key="2">
    <source>
        <dbReference type="SAM" id="Phobius"/>
    </source>
</evidence>
<protein>
    <recommendedName>
        <fullName evidence="5">Phosphoribosylaminoimidazole-succinocarboxamide synthase</fullName>
    </recommendedName>
</protein>
<dbReference type="PANTHER" id="PTHR37544:SF1">
    <property type="entry name" value="PHOSPHORIBOSYLAMINOIMIDAZOLE-SUCCINOCARBOXAMIDE SYNTHASE"/>
    <property type="match status" value="1"/>
</dbReference>
<feature type="transmembrane region" description="Helical" evidence="2">
    <location>
        <begin position="629"/>
        <end position="653"/>
    </location>
</feature>
<dbReference type="AlphaFoldDB" id="A0AA39GKV8"/>
<evidence type="ECO:0000313" key="3">
    <source>
        <dbReference type="EMBL" id="KAK0387897.1"/>
    </source>
</evidence>
<keyword evidence="2" id="KW-0812">Transmembrane</keyword>
<proteinExistence type="predicted"/>
<sequence length="856" mass="95483">MNFQNLDFDHVEGSRPWPQNYPHGQSLRPISESDSHSTIQQRHSQEPGLASTESEDSLSPQATLVPRVPSPPSDSSSPSETYGPDRRRIIPVLASLRQTAPRQEPRQASAPVVRFDEAQLAMFALDNANANQMANIKDELTIAAGKVTPGVDDGPYIRYAIAALTGDQGGDDRMAAFRSETATPATDFSPSRLAYGDETQRGPSIPQAALLDDREPDYRNDYPEPVGNLQHTIPFTQQLQPPQQAPPAPTNSALNLIHTDSDHWVPVASDMRDQMDPNGRTYPPLTYKPRILRPFSMMILMSLCLLMIAGLAASAVYSDQNSGLTTFSGSIYGWQWFVFRLLPANLAGVVLLYAQNVVTASLRILPFTAMASEDPRQRYLALFQKTYPTSFLVPRIRGPWQFKVFSVATKLLCFTVPLSSAAFTLTYLDGVWLWATVQGVVWALVVLYAFFSIASAILMVFWFKRWTGLMWDVRSIGDLIPLLNRSNGMGSYEGLHAQSGRQVFKAQLRDRWFDRLGYWRTEDMQTGSIWYTIGSSSPHSIKDPQAVFDIMGKRANSDASLDSRDFITPGNVNEVRYRYLPWCLRDAFVAAWVAAAGVLLLALLIVSFLPSTHIEKGWLPLLSARPNGAAFSPANFLYSFLPSLIGTILFLLFQSLDIELRVLQPWAELSKLNGSTARKSILADYAACLPFQCTLRAVRNSHWRVAVMSLMSVLFIMIPILGGGLFIALTDTDGRVRMFPNMPVFGVLLALLLCYLCCLTLLLPRRTQFMLPHPVSCLANVISFCTAEDLTSDSAFRAVRSRQDLEGRLGASFAADARDESAWFFGIVPGRDEHRLSVRRMKRFTEMRMRSARSMV</sequence>
<feature type="region of interest" description="Disordered" evidence="1">
    <location>
        <begin position="184"/>
        <end position="207"/>
    </location>
</feature>
<keyword evidence="4" id="KW-1185">Reference proteome</keyword>
<accession>A0AA39GKV8</accession>
<feature type="transmembrane region" description="Helical" evidence="2">
    <location>
        <begin position="337"/>
        <end position="354"/>
    </location>
</feature>